<organism evidence="2 3">
    <name type="scientific">Willisornis vidua</name>
    <name type="common">Xingu scale-backed antbird</name>
    <dbReference type="NCBI Taxonomy" id="1566151"/>
    <lineage>
        <taxon>Eukaryota</taxon>
        <taxon>Metazoa</taxon>
        <taxon>Chordata</taxon>
        <taxon>Craniata</taxon>
        <taxon>Vertebrata</taxon>
        <taxon>Euteleostomi</taxon>
        <taxon>Archelosauria</taxon>
        <taxon>Archosauria</taxon>
        <taxon>Dinosauria</taxon>
        <taxon>Saurischia</taxon>
        <taxon>Theropoda</taxon>
        <taxon>Coelurosauria</taxon>
        <taxon>Aves</taxon>
        <taxon>Neognathae</taxon>
        <taxon>Neoaves</taxon>
        <taxon>Telluraves</taxon>
        <taxon>Australaves</taxon>
        <taxon>Passeriformes</taxon>
        <taxon>Thamnophilidae</taxon>
        <taxon>Willisornis</taxon>
    </lineage>
</organism>
<feature type="region of interest" description="Disordered" evidence="1">
    <location>
        <begin position="83"/>
        <end position="122"/>
    </location>
</feature>
<gene>
    <name evidence="2" type="ORF">WISP_85212</name>
</gene>
<evidence type="ECO:0000313" key="3">
    <source>
        <dbReference type="Proteomes" id="UP001145742"/>
    </source>
</evidence>
<reference evidence="2" key="1">
    <citation type="submission" date="2019-10" db="EMBL/GenBank/DDBJ databases">
        <authorList>
            <person name="Soares A.E.R."/>
            <person name="Aleixo A."/>
            <person name="Schneider P."/>
            <person name="Miyaki C.Y."/>
            <person name="Schneider M.P."/>
            <person name="Mello C."/>
            <person name="Vasconcelos A.T.R."/>
        </authorList>
    </citation>
    <scope>NUCLEOTIDE SEQUENCE</scope>
    <source>
        <tissue evidence="2">Muscle</tissue>
    </source>
</reference>
<keyword evidence="3" id="KW-1185">Reference proteome</keyword>
<comment type="caution">
    <text evidence="2">The sequence shown here is derived from an EMBL/GenBank/DDBJ whole genome shotgun (WGS) entry which is preliminary data.</text>
</comment>
<accession>A0ABQ9D3E8</accession>
<protein>
    <submittedName>
        <fullName evidence="2">Uncharacterized protein</fullName>
    </submittedName>
</protein>
<name>A0ABQ9D3E8_9PASS</name>
<dbReference type="Proteomes" id="UP001145742">
    <property type="component" value="Unassembled WGS sequence"/>
</dbReference>
<sequence>MRRHGLKMRQGRLSLDIMRNLFTGRVIRQWNGLPRDVVESQALEVCKDRLGWLSVPGLVNKVVLGQRLDSVISDVFSNLTDPVNRASSFHPGRRRVPQEEHRGAQAEASSAPDLGNAVVIPEGTGEGGFAKSLAQGNGLDARCRES</sequence>
<dbReference type="EMBL" id="WHWB01034078">
    <property type="protein sequence ID" value="KAJ7414266.1"/>
    <property type="molecule type" value="Genomic_DNA"/>
</dbReference>
<evidence type="ECO:0000313" key="2">
    <source>
        <dbReference type="EMBL" id="KAJ7414266.1"/>
    </source>
</evidence>
<proteinExistence type="predicted"/>
<evidence type="ECO:0000256" key="1">
    <source>
        <dbReference type="SAM" id="MobiDB-lite"/>
    </source>
</evidence>